<dbReference type="InterPro" id="IPR002401">
    <property type="entry name" value="Cyt_P450_E_grp-I"/>
</dbReference>
<evidence type="ECO:0000256" key="5">
    <source>
        <dbReference type="PIRSR" id="PIRSR602401-1"/>
    </source>
</evidence>
<dbReference type="GO" id="GO:0005789">
    <property type="term" value="C:endoplasmic reticulum membrane"/>
    <property type="evidence" value="ECO:0007669"/>
    <property type="project" value="UniProtKB-SubCell"/>
</dbReference>
<dbReference type="Pfam" id="PF00067">
    <property type="entry name" value="p450"/>
    <property type="match status" value="1"/>
</dbReference>
<keyword evidence="8" id="KW-1185">Reference proteome</keyword>
<dbReference type="InterPro" id="IPR001128">
    <property type="entry name" value="Cyt_P450"/>
</dbReference>
<dbReference type="GO" id="GO:0016705">
    <property type="term" value="F:oxidoreductase activity, acting on paired donors, with incorporation or reduction of molecular oxygen"/>
    <property type="evidence" value="ECO:0007669"/>
    <property type="project" value="InterPro"/>
</dbReference>
<evidence type="ECO:0000256" key="4">
    <source>
        <dbReference type="ARBA" id="ARBA00023136"/>
    </source>
</evidence>
<evidence type="ECO:0000256" key="3">
    <source>
        <dbReference type="ARBA" id="ARBA00022824"/>
    </source>
</evidence>
<accession>A0AAD9Q0Z8</accession>
<evidence type="ECO:0000256" key="1">
    <source>
        <dbReference type="ARBA" id="ARBA00004586"/>
    </source>
</evidence>
<dbReference type="EMBL" id="JARQWQ010000083">
    <property type="protein sequence ID" value="KAK2552758.1"/>
    <property type="molecule type" value="Genomic_DNA"/>
</dbReference>
<dbReference type="PANTHER" id="PTHR24291:SF189">
    <property type="entry name" value="CYTOCHROME P450 4C3-RELATED"/>
    <property type="match status" value="1"/>
</dbReference>
<feature type="binding site" description="axial binding residue" evidence="5">
    <location>
        <position position="268"/>
    </location>
    <ligand>
        <name>heme</name>
        <dbReference type="ChEBI" id="CHEBI:30413"/>
    </ligand>
    <ligandPart>
        <name>Fe</name>
        <dbReference type="ChEBI" id="CHEBI:18248"/>
    </ligandPart>
</feature>
<reference evidence="7" key="1">
    <citation type="journal article" date="2023" name="G3 (Bethesda)">
        <title>Whole genome assembly and annotation of the endangered Caribbean coral Acropora cervicornis.</title>
        <authorList>
            <person name="Selwyn J.D."/>
            <person name="Vollmer S.V."/>
        </authorList>
    </citation>
    <scope>NUCLEOTIDE SEQUENCE</scope>
    <source>
        <strain evidence="7">K2</strain>
    </source>
</reference>
<dbReference type="Gene3D" id="1.10.630.10">
    <property type="entry name" value="Cytochrome P450"/>
    <property type="match status" value="1"/>
</dbReference>
<dbReference type="PROSITE" id="PS00086">
    <property type="entry name" value="CYTOCHROME_P450"/>
    <property type="match status" value="1"/>
</dbReference>
<evidence type="ECO:0000313" key="8">
    <source>
        <dbReference type="Proteomes" id="UP001249851"/>
    </source>
</evidence>
<dbReference type="SUPFAM" id="SSF48264">
    <property type="entry name" value="Cytochrome P450"/>
    <property type="match status" value="1"/>
</dbReference>
<dbReference type="GO" id="GO:0020037">
    <property type="term" value="F:heme binding"/>
    <property type="evidence" value="ECO:0007669"/>
    <property type="project" value="InterPro"/>
</dbReference>
<dbReference type="Proteomes" id="UP001249851">
    <property type="component" value="Unassembled WGS sequence"/>
</dbReference>
<evidence type="ECO:0000256" key="2">
    <source>
        <dbReference type="ARBA" id="ARBA00010617"/>
    </source>
</evidence>
<reference evidence="7" key="2">
    <citation type="journal article" date="2023" name="Science">
        <title>Genomic signatures of disease resistance in endangered staghorn corals.</title>
        <authorList>
            <person name="Vollmer S.V."/>
            <person name="Selwyn J.D."/>
            <person name="Despard B.A."/>
            <person name="Roesel C.L."/>
        </authorList>
    </citation>
    <scope>NUCLEOTIDE SEQUENCE</scope>
    <source>
        <strain evidence="7">K2</strain>
    </source>
</reference>
<keyword evidence="5 6" id="KW-0408">Iron</keyword>
<keyword evidence="5 6" id="KW-0349">Heme</keyword>
<comment type="subcellular location">
    <subcellularLocation>
        <location evidence="1">Endoplasmic reticulum membrane</location>
    </subcellularLocation>
</comment>
<dbReference type="InterPro" id="IPR017972">
    <property type="entry name" value="Cyt_P450_CS"/>
</dbReference>
<comment type="similarity">
    <text evidence="2 6">Belongs to the cytochrome P450 family.</text>
</comment>
<keyword evidence="5 6" id="KW-0479">Metal-binding</keyword>
<dbReference type="PANTHER" id="PTHR24291">
    <property type="entry name" value="CYTOCHROME P450 FAMILY 4"/>
    <property type="match status" value="1"/>
</dbReference>
<keyword evidence="6" id="KW-0560">Oxidoreductase</keyword>
<gene>
    <name evidence="7" type="ORF">P5673_025910</name>
</gene>
<comment type="cofactor">
    <cofactor evidence="5">
        <name>heme</name>
        <dbReference type="ChEBI" id="CHEBI:30413"/>
    </cofactor>
</comment>
<dbReference type="PRINTS" id="PR00463">
    <property type="entry name" value="EP450I"/>
</dbReference>
<keyword evidence="4" id="KW-0472">Membrane</keyword>
<protein>
    <submittedName>
        <fullName evidence="7">Cytochrome P450 4V2</fullName>
    </submittedName>
</protein>
<dbReference type="AlphaFoldDB" id="A0AAD9Q0Z8"/>
<sequence>MGSSLKVQENADSPYVNAVVRISELVHKRQRSPWMWYDSLYNLTPSGREHSKCLKILHDFTNMVIDERIAEREAKKSGAQKSQEDHENVEENALTRKKRLAFLDLLLEAYGNGEISREGLQEEVDTFMFEGHDTTSAAITWTLYLLARHPDIQRRAHQEIEKFFSHRPDTLTVEDLKELRYLDCVIKEAQRLFPSVPVLGRTVSEDYNLNGYIAPKGSTILTSIVALHRNPEVWPAPLQFDPDRFLPENSQGRHPFAFIPFSAGPRNCIGQRFAFLEVKIVLSYVLHNFSIASTQTTDELHTCSELITRPKEGIFVTLAKR</sequence>
<proteinExistence type="inferred from homology"/>
<comment type="caution">
    <text evidence="7">The sequence shown here is derived from an EMBL/GenBank/DDBJ whole genome shotgun (WGS) entry which is preliminary data.</text>
</comment>
<dbReference type="PRINTS" id="PR00385">
    <property type="entry name" value="P450"/>
</dbReference>
<keyword evidence="3" id="KW-0256">Endoplasmic reticulum</keyword>
<name>A0AAD9Q0Z8_ACRCE</name>
<dbReference type="GO" id="GO:0005506">
    <property type="term" value="F:iron ion binding"/>
    <property type="evidence" value="ECO:0007669"/>
    <property type="project" value="InterPro"/>
</dbReference>
<evidence type="ECO:0000313" key="7">
    <source>
        <dbReference type="EMBL" id="KAK2552758.1"/>
    </source>
</evidence>
<dbReference type="InterPro" id="IPR050196">
    <property type="entry name" value="Cytochrome_P450_Monoox"/>
</dbReference>
<dbReference type="GO" id="GO:0004497">
    <property type="term" value="F:monooxygenase activity"/>
    <property type="evidence" value="ECO:0007669"/>
    <property type="project" value="UniProtKB-KW"/>
</dbReference>
<evidence type="ECO:0000256" key="6">
    <source>
        <dbReference type="RuleBase" id="RU000461"/>
    </source>
</evidence>
<keyword evidence="6" id="KW-0503">Monooxygenase</keyword>
<organism evidence="7 8">
    <name type="scientific">Acropora cervicornis</name>
    <name type="common">Staghorn coral</name>
    <dbReference type="NCBI Taxonomy" id="6130"/>
    <lineage>
        <taxon>Eukaryota</taxon>
        <taxon>Metazoa</taxon>
        <taxon>Cnidaria</taxon>
        <taxon>Anthozoa</taxon>
        <taxon>Hexacorallia</taxon>
        <taxon>Scleractinia</taxon>
        <taxon>Astrocoeniina</taxon>
        <taxon>Acroporidae</taxon>
        <taxon>Acropora</taxon>
    </lineage>
</organism>
<dbReference type="InterPro" id="IPR036396">
    <property type="entry name" value="Cyt_P450_sf"/>
</dbReference>